<keyword evidence="1" id="KW-0472">Membrane</keyword>
<proteinExistence type="predicted"/>
<name>A0A016WGU9_9BILA</name>
<evidence type="ECO:0000256" key="1">
    <source>
        <dbReference type="SAM" id="Phobius"/>
    </source>
</evidence>
<dbReference type="EMBL" id="JARK01000331">
    <property type="protein sequence ID" value="EYC38238.1"/>
    <property type="molecule type" value="Genomic_DNA"/>
</dbReference>
<organism evidence="2 3">
    <name type="scientific">Ancylostoma ceylanicum</name>
    <dbReference type="NCBI Taxonomy" id="53326"/>
    <lineage>
        <taxon>Eukaryota</taxon>
        <taxon>Metazoa</taxon>
        <taxon>Ecdysozoa</taxon>
        <taxon>Nematoda</taxon>
        <taxon>Chromadorea</taxon>
        <taxon>Rhabditida</taxon>
        <taxon>Rhabditina</taxon>
        <taxon>Rhabditomorpha</taxon>
        <taxon>Strongyloidea</taxon>
        <taxon>Ancylostomatidae</taxon>
        <taxon>Ancylostomatinae</taxon>
        <taxon>Ancylostoma</taxon>
    </lineage>
</organism>
<gene>
    <name evidence="2" type="primary">Acey_s0731.g1901</name>
    <name evidence="2" type="ORF">Y032_0731g1901</name>
</gene>
<reference evidence="3" key="1">
    <citation type="journal article" date="2015" name="Nat. Genet.">
        <title>The genome and transcriptome of the zoonotic hookworm Ancylostoma ceylanicum identify infection-specific gene families.</title>
        <authorList>
            <person name="Schwarz E.M."/>
            <person name="Hu Y."/>
            <person name="Antoshechkin I."/>
            <person name="Miller M.M."/>
            <person name="Sternberg P.W."/>
            <person name="Aroian R.V."/>
        </authorList>
    </citation>
    <scope>NUCLEOTIDE SEQUENCE</scope>
    <source>
        <strain evidence="3">HY135</strain>
    </source>
</reference>
<feature type="transmembrane region" description="Helical" evidence="1">
    <location>
        <begin position="49"/>
        <end position="65"/>
    </location>
</feature>
<evidence type="ECO:0000313" key="3">
    <source>
        <dbReference type="Proteomes" id="UP000024635"/>
    </source>
</evidence>
<accession>A0A016WGU9</accession>
<protein>
    <submittedName>
        <fullName evidence="2">Uncharacterized protein</fullName>
    </submittedName>
</protein>
<sequence length="85" mass="9739">MRNRINYLKPVVGSIKKSSESFLLINSSVFVFLLPFFMCIARAKGRETAVMTVTFAAALLTKVGLRYNMDTMFMFITFKNPFINQ</sequence>
<keyword evidence="3" id="KW-1185">Reference proteome</keyword>
<dbReference type="Proteomes" id="UP000024635">
    <property type="component" value="Unassembled WGS sequence"/>
</dbReference>
<feature type="transmembrane region" description="Helical" evidence="1">
    <location>
        <begin position="21"/>
        <end position="43"/>
    </location>
</feature>
<evidence type="ECO:0000313" key="2">
    <source>
        <dbReference type="EMBL" id="EYC38238.1"/>
    </source>
</evidence>
<keyword evidence="1" id="KW-1133">Transmembrane helix</keyword>
<dbReference type="AlphaFoldDB" id="A0A016WGU9"/>
<comment type="caution">
    <text evidence="2">The sequence shown here is derived from an EMBL/GenBank/DDBJ whole genome shotgun (WGS) entry which is preliminary data.</text>
</comment>
<keyword evidence="1" id="KW-0812">Transmembrane</keyword>